<dbReference type="Proteomes" id="UP000299102">
    <property type="component" value="Unassembled WGS sequence"/>
</dbReference>
<comment type="caution">
    <text evidence="1">The sequence shown here is derived from an EMBL/GenBank/DDBJ whole genome shotgun (WGS) entry which is preliminary data.</text>
</comment>
<dbReference type="AlphaFoldDB" id="A0A4C1ZQK8"/>
<dbReference type="OrthoDB" id="9971063at2759"/>
<reference evidence="1 2" key="1">
    <citation type="journal article" date="2019" name="Commun. Biol.">
        <title>The bagworm genome reveals a unique fibroin gene that provides high tensile strength.</title>
        <authorList>
            <person name="Kono N."/>
            <person name="Nakamura H."/>
            <person name="Ohtoshi R."/>
            <person name="Tomita M."/>
            <person name="Numata K."/>
            <person name="Arakawa K."/>
        </authorList>
    </citation>
    <scope>NUCLEOTIDE SEQUENCE [LARGE SCALE GENOMIC DNA]</scope>
</reference>
<dbReference type="PANTHER" id="PTHR47326:SF1">
    <property type="entry name" value="HTH PSQ-TYPE DOMAIN-CONTAINING PROTEIN"/>
    <property type="match status" value="1"/>
</dbReference>
<evidence type="ECO:0000313" key="1">
    <source>
        <dbReference type="EMBL" id="GBP89384.1"/>
    </source>
</evidence>
<sequence>MNGPSYLEFLRDDLDRELEIHRNELEMEWEALEDVLLAHLPMIWFQRDGAPPHITFLVHSHLNATFPNRWLGRFEPQPWPARSPDLALLDFFLWGYIKERVFVSAYESEQEMQDCITYTFQQLRNSCNEDPTFLPRLHTETLRRANVCERLAALELRGSRPAPCACVSICRDALLWAVRRSRKIVLKSAKTGGRQLTVLRARVIKNGSATLRRSAGTRVVRQEKGPRAFVLLTSSKSTLFTSLSIEKYARSDSACWRTLAMLRNNMQWRADHMVEVAFASRPRADWGPYHTYARAYDLHEI</sequence>
<dbReference type="GO" id="GO:0003676">
    <property type="term" value="F:nucleic acid binding"/>
    <property type="evidence" value="ECO:0007669"/>
    <property type="project" value="InterPro"/>
</dbReference>
<organism evidence="1 2">
    <name type="scientific">Eumeta variegata</name>
    <name type="common">Bagworm moth</name>
    <name type="synonym">Eumeta japonica</name>
    <dbReference type="NCBI Taxonomy" id="151549"/>
    <lineage>
        <taxon>Eukaryota</taxon>
        <taxon>Metazoa</taxon>
        <taxon>Ecdysozoa</taxon>
        <taxon>Arthropoda</taxon>
        <taxon>Hexapoda</taxon>
        <taxon>Insecta</taxon>
        <taxon>Pterygota</taxon>
        <taxon>Neoptera</taxon>
        <taxon>Endopterygota</taxon>
        <taxon>Lepidoptera</taxon>
        <taxon>Glossata</taxon>
        <taxon>Ditrysia</taxon>
        <taxon>Tineoidea</taxon>
        <taxon>Psychidae</taxon>
        <taxon>Oiketicinae</taxon>
        <taxon>Eumeta</taxon>
    </lineage>
</organism>
<dbReference type="STRING" id="151549.A0A4C1ZQK8"/>
<dbReference type="EMBL" id="BGZK01001998">
    <property type="protein sequence ID" value="GBP89384.1"/>
    <property type="molecule type" value="Genomic_DNA"/>
</dbReference>
<dbReference type="InterPro" id="IPR036397">
    <property type="entry name" value="RNaseH_sf"/>
</dbReference>
<gene>
    <name evidence="1" type="ORF">EVAR_63299_1</name>
</gene>
<evidence type="ECO:0000313" key="2">
    <source>
        <dbReference type="Proteomes" id="UP000299102"/>
    </source>
</evidence>
<dbReference type="PANTHER" id="PTHR47326">
    <property type="entry name" value="TRANSPOSABLE ELEMENT TC3 TRANSPOSASE-LIKE PROTEIN"/>
    <property type="match status" value="1"/>
</dbReference>
<protein>
    <submittedName>
        <fullName evidence="1">Uncharacterized protein</fullName>
    </submittedName>
</protein>
<keyword evidence="2" id="KW-1185">Reference proteome</keyword>
<accession>A0A4C1ZQK8</accession>
<dbReference type="Gene3D" id="3.30.420.10">
    <property type="entry name" value="Ribonuclease H-like superfamily/Ribonuclease H"/>
    <property type="match status" value="1"/>
</dbReference>
<name>A0A4C1ZQK8_EUMVA</name>
<proteinExistence type="predicted"/>